<feature type="compositionally biased region" description="Acidic residues" evidence="11">
    <location>
        <begin position="93"/>
        <end position="116"/>
    </location>
</feature>
<protein>
    <submittedName>
        <fullName evidence="13">CMP-N-acetylneuraminate-beta-galactosamide-alpha-2,3-sialyltransferase 1</fullName>
    </submittedName>
</protein>
<evidence type="ECO:0000256" key="7">
    <source>
        <dbReference type="ARBA" id="ARBA00022989"/>
    </source>
</evidence>
<dbReference type="Gene3D" id="3.90.1480.20">
    <property type="entry name" value="Glycosyl transferase family 29"/>
    <property type="match status" value="1"/>
</dbReference>
<dbReference type="GO" id="GO:0000139">
    <property type="term" value="C:Golgi membrane"/>
    <property type="evidence" value="ECO:0007669"/>
    <property type="project" value="UniProtKB-SubCell"/>
</dbReference>
<dbReference type="InterPro" id="IPR050943">
    <property type="entry name" value="Glycosyltr_29_Sialyltrsf"/>
</dbReference>
<evidence type="ECO:0000256" key="5">
    <source>
        <dbReference type="ARBA" id="ARBA00022692"/>
    </source>
</evidence>
<keyword evidence="5" id="KW-0812">Transmembrane</keyword>
<reference evidence="13 14" key="1">
    <citation type="submission" date="2011-10" db="EMBL/GenBank/DDBJ databases">
        <authorList>
            <person name="Genoscope - CEA"/>
        </authorList>
    </citation>
    <scope>NUCLEOTIDE SEQUENCE [LARGE SCALE GENOMIC DNA]</scope>
    <source>
        <strain evidence="13 14">RCC 1105</strain>
    </source>
</reference>
<dbReference type="AlphaFoldDB" id="K8EG47"/>
<accession>K8EG47</accession>
<feature type="region of interest" description="Disordered" evidence="11">
    <location>
        <begin position="41"/>
        <end position="139"/>
    </location>
</feature>
<dbReference type="RefSeq" id="XP_007513376.1">
    <property type="nucleotide sequence ID" value="XM_007513314.1"/>
</dbReference>
<feature type="compositionally biased region" description="Low complexity" evidence="11">
    <location>
        <begin position="871"/>
        <end position="885"/>
    </location>
</feature>
<evidence type="ECO:0000256" key="10">
    <source>
        <dbReference type="ARBA" id="ARBA00023180"/>
    </source>
</evidence>
<name>K8EG47_9CHLO</name>
<evidence type="ECO:0000313" key="13">
    <source>
        <dbReference type="EMBL" id="CCO16934.1"/>
    </source>
</evidence>
<keyword evidence="14" id="KW-1185">Reference proteome</keyword>
<evidence type="ECO:0000256" key="9">
    <source>
        <dbReference type="ARBA" id="ARBA00023136"/>
    </source>
</evidence>
<evidence type="ECO:0000256" key="8">
    <source>
        <dbReference type="ARBA" id="ARBA00023034"/>
    </source>
</evidence>
<dbReference type="GO" id="GO:0008373">
    <property type="term" value="F:sialyltransferase activity"/>
    <property type="evidence" value="ECO:0007669"/>
    <property type="project" value="InterPro"/>
</dbReference>
<gene>
    <name evidence="13" type="ORF">Bathy05g00460</name>
</gene>
<dbReference type="PANTHER" id="PTHR11987">
    <property type="entry name" value="ALPHA-2,8-SIALYLTRANSFERASE"/>
    <property type="match status" value="1"/>
</dbReference>
<evidence type="ECO:0000256" key="12">
    <source>
        <dbReference type="SAM" id="SignalP"/>
    </source>
</evidence>
<comment type="similarity">
    <text evidence="2">Belongs to the glycosyltransferase 29 family.</text>
</comment>
<keyword evidence="12" id="KW-0732">Signal</keyword>
<evidence type="ECO:0000313" key="14">
    <source>
        <dbReference type="Proteomes" id="UP000198341"/>
    </source>
</evidence>
<evidence type="ECO:0000256" key="3">
    <source>
        <dbReference type="ARBA" id="ARBA00022676"/>
    </source>
</evidence>
<keyword evidence="3" id="KW-0328">Glycosyltransferase</keyword>
<keyword evidence="6" id="KW-0735">Signal-anchor</keyword>
<keyword evidence="4" id="KW-0808">Transferase</keyword>
<feature type="chain" id="PRO_5003917315" evidence="12">
    <location>
        <begin position="22"/>
        <end position="894"/>
    </location>
</feature>
<evidence type="ECO:0000256" key="4">
    <source>
        <dbReference type="ARBA" id="ARBA00022679"/>
    </source>
</evidence>
<dbReference type="InterPro" id="IPR038578">
    <property type="entry name" value="GT29-like_sf"/>
</dbReference>
<feature type="compositionally biased region" description="Basic and acidic residues" evidence="11">
    <location>
        <begin position="73"/>
        <end position="87"/>
    </location>
</feature>
<evidence type="ECO:0000256" key="1">
    <source>
        <dbReference type="ARBA" id="ARBA00004323"/>
    </source>
</evidence>
<evidence type="ECO:0000256" key="11">
    <source>
        <dbReference type="SAM" id="MobiDB-lite"/>
    </source>
</evidence>
<dbReference type="KEGG" id="bpg:Bathy05g00460"/>
<keyword evidence="10" id="KW-0325">Glycoprotein</keyword>
<dbReference type="CDD" id="cd19952">
    <property type="entry name" value="GT29"/>
    <property type="match status" value="1"/>
</dbReference>
<dbReference type="EMBL" id="FO082274">
    <property type="protein sequence ID" value="CCO16934.1"/>
    <property type="molecule type" value="Genomic_DNA"/>
</dbReference>
<dbReference type="OrthoDB" id="10264956at2759"/>
<feature type="compositionally biased region" description="Basic and acidic residues" evidence="11">
    <location>
        <begin position="859"/>
        <end position="870"/>
    </location>
</feature>
<evidence type="ECO:0000256" key="6">
    <source>
        <dbReference type="ARBA" id="ARBA00022968"/>
    </source>
</evidence>
<keyword evidence="9" id="KW-0472">Membrane</keyword>
<feature type="region of interest" description="Disordered" evidence="11">
    <location>
        <begin position="858"/>
        <end position="894"/>
    </location>
</feature>
<keyword evidence="8" id="KW-0333">Golgi apparatus</keyword>
<dbReference type="PANTHER" id="PTHR11987:SF36">
    <property type="entry name" value="SIA-ALPHA-2,3-GAL-BETA-1,4-GLCNAC-R:ALPHA 2,8-SIALYLTRANSFERASE"/>
    <property type="match status" value="1"/>
</dbReference>
<keyword evidence="7" id="KW-1133">Transmembrane helix</keyword>
<sequence length="894" mass="99248">MRVFVCALFFVAVFLPQIVRAFELVVFGNDFDALKRLQKHQHHGLSNRDEAMGTSLGSESAEEEEDEGGGGAVRDDDVLVPHEKDAKLPVVAVEEEGREEEEDENENGDDGGNDEEGNSRSNGGGDEENEEESESTKRARAKLLNDPLLEVFAKISPEVVANLSAIGDDDDDAKDTISPSVIEQIFKAAFVESDSGDAVLTGQTSSGKNYLEKSDADDEEKKKILKRLLPKLLSEEIALAKKQLSEDEALANLVFPKKPEVVDGIRDAGGLRSDEISDAEARVMIERRFANAYTNSQSEGLANDVDATADAEAKMQQLDAENLLESEKAPWDASEEYAQQNIRKEGRDNTEYEFVGGEWIAVEIKDSKIRSEEEKKVVQYERAEKQEAKEDRKEWLISKLENAGLSRATAMAIADGRMSDVMKGGKMSVDELVQREKRLRAERLAEIADIEGVADQDMIDDGEEDPNKEMTWFDRPSIKAKLSHKRFVQCKKEQEEEMPSTEGIPMPTLPVKDYMWKPNSNPIPGTEEFDAGPIALEAAVSSNMRAHKKSARQRAPVKKGEWGTCAVVGNSGLLRLSEYGKAIDSHDVVVRLNQAPQRGYSRRVGLKVTHRVLNRLWTRNYYSGASKIRNKAVEQHPLEQGLTLLISRATLKEYGNLASQLFETRKDILAVRISSRATSMAAPILEHYRERLCRSGFGPYKGLNVPSSGWVCANMLTSLCSKVTVYGFGVEGLAKFSRGIGIGVNETAKDEKHAELNYHYFHGLGARKEGNDVHCFDNEERTFEALSQPPASLWEFCKYKDDGGDRNWNCGCQHANIEKCRLDKLEGDYAGLEDSTDCTPGEDCPEDEVKMKAALVLKEAAREAERDSRRGSSGHSSSSSSSSSTRSRRVGPLW</sequence>
<dbReference type="Proteomes" id="UP000198341">
    <property type="component" value="Chromosome 5"/>
</dbReference>
<evidence type="ECO:0000256" key="2">
    <source>
        <dbReference type="ARBA" id="ARBA00006003"/>
    </source>
</evidence>
<feature type="signal peptide" evidence="12">
    <location>
        <begin position="1"/>
        <end position="21"/>
    </location>
</feature>
<dbReference type="InterPro" id="IPR001675">
    <property type="entry name" value="Glyco_trans_29"/>
</dbReference>
<dbReference type="Pfam" id="PF00777">
    <property type="entry name" value="Glyco_transf_29"/>
    <property type="match status" value="1"/>
</dbReference>
<dbReference type="GeneID" id="19015550"/>
<comment type="subcellular location">
    <subcellularLocation>
        <location evidence="1">Golgi apparatus membrane</location>
        <topology evidence="1">Single-pass type II membrane protein</topology>
    </subcellularLocation>
</comment>
<proteinExistence type="inferred from homology"/>
<dbReference type="eggNOG" id="KOG2692">
    <property type="taxonomic scope" value="Eukaryota"/>
</dbReference>
<organism evidence="13 14">
    <name type="scientific">Bathycoccus prasinos</name>
    <dbReference type="NCBI Taxonomy" id="41875"/>
    <lineage>
        <taxon>Eukaryota</taxon>
        <taxon>Viridiplantae</taxon>
        <taxon>Chlorophyta</taxon>
        <taxon>Mamiellophyceae</taxon>
        <taxon>Mamiellales</taxon>
        <taxon>Bathycoccaceae</taxon>
        <taxon>Bathycoccus</taxon>
    </lineage>
</organism>